<dbReference type="GO" id="GO:0016020">
    <property type="term" value="C:membrane"/>
    <property type="evidence" value="ECO:0007669"/>
    <property type="project" value="UniProtKB-SubCell"/>
</dbReference>
<keyword evidence="3 8" id="KW-0812">Transmembrane</keyword>
<keyword evidence="5 8" id="KW-1133">Transmembrane helix</keyword>
<keyword evidence="4 8" id="KW-0653">Protein transport</keyword>
<dbReference type="AlphaFoldDB" id="A0A7S3NGZ0"/>
<proteinExistence type="inferred from homology"/>
<feature type="transmembrane region" description="Helical" evidence="8">
    <location>
        <begin position="309"/>
        <end position="327"/>
    </location>
</feature>
<dbReference type="InterPro" id="IPR007305">
    <property type="entry name" value="Vesicle_transpt_Got1/SFT2"/>
</dbReference>
<feature type="transmembrane region" description="Helical" evidence="8">
    <location>
        <begin position="285"/>
        <end position="303"/>
    </location>
</feature>
<dbReference type="GO" id="GO:0015031">
    <property type="term" value="P:protein transport"/>
    <property type="evidence" value="ECO:0007669"/>
    <property type="project" value="UniProtKB-KW"/>
</dbReference>
<reference evidence="9" key="1">
    <citation type="submission" date="2021-01" db="EMBL/GenBank/DDBJ databases">
        <authorList>
            <person name="Corre E."/>
            <person name="Pelletier E."/>
            <person name="Niang G."/>
            <person name="Scheremetjew M."/>
            <person name="Finn R."/>
            <person name="Kale V."/>
            <person name="Holt S."/>
            <person name="Cochrane G."/>
            <person name="Meng A."/>
            <person name="Brown T."/>
            <person name="Cohen L."/>
        </authorList>
    </citation>
    <scope>NUCLEOTIDE SEQUENCE</scope>
    <source>
        <strain evidence="9">CCMP1510</strain>
    </source>
</reference>
<keyword evidence="2 8" id="KW-0813">Transport</keyword>
<sequence>MSAVNCESALEKIEQKEEEVELSSPPSSTVNGTWLGMSSLVGGKKWEEVLEVTQSKFLDARAASLDVMNEARAKSIELASTANKFSDILAARVKERLALEDIETGRQVSCNSTNERREGYTTEEAEEENQEEEAALLSSWSLTNDLSSRFSGISTNDLGVNVKNFTDRINSNTNQFGQNIAATINDRSSKMRDNVRSLSSNLASGFSSQIADTRECGLTRPQRFRYYVALLLASTFFFGLAFQFILLPSKFAAAFSFGTITSLAAKAMLNGPYTQLRLMFALRRLPYTIALLASTALTLYLTFSRANFIFTLSAAIANVAALLYYLFADTPGGKQGIRLLFKFILNTLRLMAKPFLYAFE</sequence>
<comment type="subcellular location">
    <subcellularLocation>
        <location evidence="1 8">Membrane</location>
        <topology evidence="1 8">Multi-pass membrane protein</topology>
    </subcellularLocation>
</comment>
<evidence type="ECO:0000256" key="6">
    <source>
        <dbReference type="ARBA" id="ARBA00023136"/>
    </source>
</evidence>
<dbReference type="Pfam" id="PF04178">
    <property type="entry name" value="Got1"/>
    <property type="match status" value="1"/>
</dbReference>
<evidence type="ECO:0000256" key="2">
    <source>
        <dbReference type="ARBA" id="ARBA00022448"/>
    </source>
</evidence>
<dbReference type="GO" id="GO:0005737">
    <property type="term" value="C:cytoplasm"/>
    <property type="evidence" value="ECO:0007669"/>
    <property type="project" value="UniProtKB-ARBA"/>
</dbReference>
<evidence type="ECO:0000256" key="5">
    <source>
        <dbReference type="ARBA" id="ARBA00022989"/>
    </source>
</evidence>
<dbReference type="InterPro" id="IPR011691">
    <property type="entry name" value="Vesicle_transpt_SFT2"/>
</dbReference>
<dbReference type="GO" id="GO:0012505">
    <property type="term" value="C:endomembrane system"/>
    <property type="evidence" value="ECO:0007669"/>
    <property type="project" value="UniProtKB-ARBA"/>
</dbReference>
<comment type="similarity">
    <text evidence="7 8">Belongs to the SFT2 family.</text>
</comment>
<dbReference type="PANTHER" id="PTHR23137">
    <property type="entry name" value="VESICLE TRANSPORT PROTEIN-RELATED"/>
    <property type="match status" value="1"/>
</dbReference>
<evidence type="ECO:0000256" key="7">
    <source>
        <dbReference type="ARBA" id="ARBA00025800"/>
    </source>
</evidence>
<feature type="transmembrane region" description="Helical" evidence="8">
    <location>
        <begin position="224"/>
        <end position="245"/>
    </location>
</feature>
<keyword evidence="6 8" id="KW-0472">Membrane</keyword>
<evidence type="ECO:0000256" key="1">
    <source>
        <dbReference type="ARBA" id="ARBA00004141"/>
    </source>
</evidence>
<feature type="transmembrane region" description="Helical" evidence="8">
    <location>
        <begin position="251"/>
        <end position="273"/>
    </location>
</feature>
<evidence type="ECO:0000256" key="3">
    <source>
        <dbReference type="ARBA" id="ARBA00022692"/>
    </source>
</evidence>
<evidence type="ECO:0000256" key="8">
    <source>
        <dbReference type="RuleBase" id="RU363111"/>
    </source>
</evidence>
<dbReference type="EMBL" id="HBIJ01000815">
    <property type="protein sequence ID" value="CAE0359870.1"/>
    <property type="molecule type" value="Transcribed_RNA"/>
</dbReference>
<evidence type="ECO:0000256" key="4">
    <source>
        <dbReference type="ARBA" id="ARBA00022927"/>
    </source>
</evidence>
<dbReference type="GO" id="GO:0016192">
    <property type="term" value="P:vesicle-mediated transport"/>
    <property type="evidence" value="ECO:0007669"/>
    <property type="project" value="InterPro"/>
</dbReference>
<protein>
    <recommendedName>
        <fullName evidence="8">Vesicle transport protein</fullName>
    </recommendedName>
</protein>
<name>A0A7S3NGZ0_9STRA</name>
<evidence type="ECO:0000313" key="9">
    <source>
        <dbReference type="EMBL" id="CAE0359870.1"/>
    </source>
</evidence>
<gene>
    <name evidence="9" type="ORF">ALAG00032_LOCUS599</name>
</gene>
<comment type="function">
    <text evidence="8">May be involved in fusion of retrograde transport vesicles derived from an endocytic compartment with the Golgi complex.</text>
</comment>
<accession>A0A7S3NGZ0</accession>
<dbReference type="PANTHER" id="PTHR23137:SF36">
    <property type="entry name" value="VESICLE TRANSPORT PROTEIN SFT2C"/>
    <property type="match status" value="1"/>
</dbReference>
<organism evidence="9">
    <name type="scientific">Aureoumbra lagunensis</name>
    <dbReference type="NCBI Taxonomy" id="44058"/>
    <lineage>
        <taxon>Eukaryota</taxon>
        <taxon>Sar</taxon>
        <taxon>Stramenopiles</taxon>
        <taxon>Ochrophyta</taxon>
        <taxon>Pelagophyceae</taxon>
        <taxon>Pelagomonadales</taxon>
        <taxon>Aureoumbra</taxon>
    </lineage>
</organism>